<keyword evidence="3" id="KW-0804">Transcription</keyword>
<dbReference type="Gene3D" id="1.10.287.160">
    <property type="entry name" value="HR1 repeat"/>
    <property type="match status" value="1"/>
</dbReference>
<accession>A0ABU3BNF2</accession>
<comment type="caution">
    <text evidence="5">The sequence shown here is derived from an EMBL/GenBank/DDBJ whole genome shotgun (WGS) entry which is preliminary data.</text>
</comment>
<dbReference type="EMBL" id="JAVRHT010000005">
    <property type="protein sequence ID" value="MDT0630811.1"/>
    <property type="molecule type" value="Genomic_DNA"/>
</dbReference>
<feature type="domain" description="HTH marR-type" evidence="4">
    <location>
        <begin position="23"/>
        <end position="83"/>
    </location>
</feature>
<organism evidence="5 6">
    <name type="scientific">Rubrivirga litoralis</name>
    <dbReference type="NCBI Taxonomy" id="3075598"/>
    <lineage>
        <taxon>Bacteria</taxon>
        <taxon>Pseudomonadati</taxon>
        <taxon>Rhodothermota</taxon>
        <taxon>Rhodothermia</taxon>
        <taxon>Rhodothermales</taxon>
        <taxon>Rubricoccaceae</taxon>
        <taxon>Rubrivirga</taxon>
    </lineage>
</organism>
<evidence type="ECO:0000313" key="6">
    <source>
        <dbReference type="Proteomes" id="UP001267426"/>
    </source>
</evidence>
<keyword evidence="1" id="KW-0805">Transcription regulation</keyword>
<gene>
    <name evidence="5" type="ORF">RM540_03545</name>
</gene>
<name>A0ABU3BNF2_9BACT</name>
<evidence type="ECO:0000256" key="2">
    <source>
        <dbReference type="ARBA" id="ARBA00023125"/>
    </source>
</evidence>
<dbReference type="InterPro" id="IPR036390">
    <property type="entry name" value="WH_DNA-bd_sf"/>
</dbReference>
<dbReference type="InterPro" id="IPR052362">
    <property type="entry name" value="HTH-GbsR_regulator"/>
</dbReference>
<evidence type="ECO:0000259" key="4">
    <source>
        <dbReference type="Pfam" id="PF12802"/>
    </source>
</evidence>
<dbReference type="SUPFAM" id="SSF46785">
    <property type="entry name" value="Winged helix' DNA-binding domain"/>
    <property type="match status" value="1"/>
</dbReference>
<keyword evidence="2" id="KW-0238">DNA-binding</keyword>
<dbReference type="InterPro" id="IPR000835">
    <property type="entry name" value="HTH_MarR-typ"/>
</dbReference>
<dbReference type="InterPro" id="IPR036388">
    <property type="entry name" value="WH-like_DNA-bd_sf"/>
</dbReference>
<protein>
    <submittedName>
        <fullName evidence="5">MarR family transcriptional regulator</fullName>
    </submittedName>
</protein>
<evidence type="ECO:0000313" key="5">
    <source>
        <dbReference type="EMBL" id="MDT0630811.1"/>
    </source>
</evidence>
<dbReference type="Pfam" id="PF12802">
    <property type="entry name" value="MarR_2"/>
    <property type="match status" value="1"/>
</dbReference>
<evidence type="ECO:0000256" key="1">
    <source>
        <dbReference type="ARBA" id="ARBA00023015"/>
    </source>
</evidence>
<proteinExistence type="predicted"/>
<dbReference type="Proteomes" id="UP001267426">
    <property type="component" value="Unassembled WGS sequence"/>
</dbReference>
<evidence type="ECO:0000256" key="3">
    <source>
        <dbReference type="ARBA" id="ARBA00023163"/>
    </source>
</evidence>
<dbReference type="Gene3D" id="1.10.10.10">
    <property type="entry name" value="Winged helix-like DNA-binding domain superfamily/Winged helix DNA-binding domain"/>
    <property type="match status" value="1"/>
</dbReference>
<dbReference type="PANTHER" id="PTHR38465:SF2">
    <property type="entry name" value="HTH-TYPE TRANSCRIPTIONAL REGULATOR MMPR5"/>
    <property type="match status" value="1"/>
</dbReference>
<reference evidence="5 6" key="1">
    <citation type="submission" date="2023-09" db="EMBL/GenBank/DDBJ databases">
        <authorList>
            <person name="Rey-Velasco X."/>
        </authorList>
    </citation>
    <scope>NUCLEOTIDE SEQUENCE [LARGE SCALE GENOMIC DNA]</scope>
    <source>
        <strain evidence="5 6">F394</strain>
    </source>
</reference>
<sequence length="157" mass="17709">MPTTLSDEEAQFVDDIGHILEDHGRPRIAGRILGWLLVCEPPHQSFDELVEALGVSKGSVSSMTRLLVDGGLVERVALPGDRRTHFRMAPDAWSRVLSWTTDRVRRMHGAAERGLALVQERSPEADPWRLREMRDLYGIAARQLPEVAEAFENARRC</sequence>
<dbReference type="PANTHER" id="PTHR38465">
    <property type="entry name" value="HTH-TYPE TRANSCRIPTIONAL REGULATOR MJ1563-RELATED"/>
    <property type="match status" value="1"/>
</dbReference>
<dbReference type="RefSeq" id="WP_311662147.1">
    <property type="nucleotide sequence ID" value="NZ_JAVRHT010000005.1"/>
</dbReference>
<keyword evidence="6" id="KW-1185">Reference proteome</keyword>